<dbReference type="Proteomes" id="UP001159427">
    <property type="component" value="Unassembled WGS sequence"/>
</dbReference>
<reference evidence="1 2" key="1">
    <citation type="submission" date="2022-05" db="EMBL/GenBank/DDBJ databases">
        <authorList>
            <consortium name="Genoscope - CEA"/>
            <person name="William W."/>
        </authorList>
    </citation>
    <scope>NUCLEOTIDE SEQUENCE [LARGE SCALE GENOMIC DNA]</scope>
</reference>
<organism evidence="1 2">
    <name type="scientific">Porites evermanni</name>
    <dbReference type="NCBI Taxonomy" id="104178"/>
    <lineage>
        <taxon>Eukaryota</taxon>
        <taxon>Metazoa</taxon>
        <taxon>Cnidaria</taxon>
        <taxon>Anthozoa</taxon>
        <taxon>Hexacorallia</taxon>
        <taxon>Scleractinia</taxon>
        <taxon>Fungiina</taxon>
        <taxon>Poritidae</taxon>
        <taxon>Porites</taxon>
    </lineage>
</organism>
<gene>
    <name evidence="1" type="ORF">PEVE_00040358</name>
</gene>
<feature type="non-terminal residue" evidence="1">
    <location>
        <position position="1"/>
    </location>
</feature>
<accession>A0ABN8N2J4</accession>
<evidence type="ECO:0000313" key="1">
    <source>
        <dbReference type="EMBL" id="CAH3041599.1"/>
    </source>
</evidence>
<keyword evidence="2" id="KW-1185">Reference proteome</keyword>
<comment type="caution">
    <text evidence="1">The sequence shown here is derived from an EMBL/GenBank/DDBJ whole genome shotgun (WGS) entry which is preliminary data.</text>
</comment>
<sequence length="114" mass="13429">VNRSACSNARQGPRKQYNAFKDFHDSETTAHILAAWMQFTGMNDIEGFRKLFYYYNGVKEKKQPWLFGEIKTFLEQYVFQHTSDKLQALSVDVSQLDELDRNGYLCRQCGQRFN</sequence>
<evidence type="ECO:0000313" key="2">
    <source>
        <dbReference type="Proteomes" id="UP001159427"/>
    </source>
</evidence>
<protein>
    <submittedName>
        <fullName evidence="1">Uncharacterized protein</fullName>
    </submittedName>
</protein>
<name>A0ABN8N2J4_9CNID</name>
<dbReference type="EMBL" id="CALNXI010000732">
    <property type="protein sequence ID" value="CAH3041599.1"/>
    <property type="molecule type" value="Genomic_DNA"/>
</dbReference>
<proteinExistence type="predicted"/>